<organism evidence="1 2">
    <name type="scientific">Pyropia yezoensis</name>
    <name type="common">Susabi-nori</name>
    <name type="synonym">Porphyra yezoensis</name>
    <dbReference type="NCBI Taxonomy" id="2788"/>
    <lineage>
        <taxon>Eukaryota</taxon>
        <taxon>Rhodophyta</taxon>
        <taxon>Bangiophyceae</taxon>
        <taxon>Bangiales</taxon>
        <taxon>Bangiaceae</taxon>
        <taxon>Pyropia</taxon>
    </lineage>
</organism>
<name>A0ACC3BKU5_PYRYE</name>
<protein>
    <submittedName>
        <fullName evidence="1">Uncharacterized protein</fullName>
    </submittedName>
</protein>
<comment type="caution">
    <text evidence="1">The sequence shown here is derived from an EMBL/GenBank/DDBJ whole genome shotgun (WGS) entry which is preliminary data.</text>
</comment>
<sequence>MVRGTVVRFSLGAVAGYYVTGVAAASNVRAQAAELADRLKYGPTSATPSGRTATDADAAACKPQFELTPPPPSGVTAEEAARLAALTKMNATIDAVAVRTMALPATLQLMARDAASVLPGRSSRTPDQ</sequence>
<reference evidence="1" key="1">
    <citation type="submission" date="2019-11" db="EMBL/GenBank/DDBJ databases">
        <title>Nori genome reveals adaptations in red seaweeds to the harsh intertidal environment.</title>
        <authorList>
            <person name="Wang D."/>
            <person name="Mao Y."/>
        </authorList>
    </citation>
    <scope>NUCLEOTIDE SEQUENCE</scope>
    <source>
        <tissue evidence="1">Gametophyte</tissue>
    </source>
</reference>
<proteinExistence type="predicted"/>
<dbReference type="Proteomes" id="UP000798662">
    <property type="component" value="Chromosome 1"/>
</dbReference>
<accession>A0ACC3BKU5</accession>
<evidence type="ECO:0000313" key="1">
    <source>
        <dbReference type="EMBL" id="KAK1858584.1"/>
    </source>
</evidence>
<gene>
    <name evidence="1" type="ORF">I4F81_001185</name>
</gene>
<dbReference type="EMBL" id="CM020618">
    <property type="protein sequence ID" value="KAK1858584.1"/>
    <property type="molecule type" value="Genomic_DNA"/>
</dbReference>
<keyword evidence="2" id="KW-1185">Reference proteome</keyword>
<evidence type="ECO:0000313" key="2">
    <source>
        <dbReference type="Proteomes" id="UP000798662"/>
    </source>
</evidence>